<dbReference type="GeneID" id="97414080"/>
<dbReference type="EMBL" id="AZCZ01000026">
    <property type="protein sequence ID" value="KRK36252.1"/>
    <property type="molecule type" value="Genomic_DNA"/>
</dbReference>
<organism evidence="1 2">
    <name type="scientific">Levilactobacillus parabrevis ATCC 53295</name>
    <dbReference type="NCBI Taxonomy" id="1267003"/>
    <lineage>
        <taxon>Bacteria</taxon>
        <taxon>Bacillati</taxon>
        <taxon>Bacillota</taxon>
        <taxon>Bacilli</taxon>
        <taxon>Lactobacillales</taxon>
        <taxon>Lactobacillaceae</taxon>
        <taxon>Levilactobacillus</taxon>
    </lineage>
</organism>
<evidence type="ECO:0000313" key="1">
    <source>
        <dbReference type="EMBL" id="KRK36252.1"/>
    </source>
</evidence>
<dbReference type="RefSeq" id="WP_020089789.1">
    <property type="nucleotide sequence ID" value="NZ_AZCZ01000026.1"/>
</dbReference>
<accession>A0A0R1GQD1</accession>
<protein>
    <submittedName>
        <fullName evidence="1">Uncharacterized protein</fullName>
    </submittedName>
</protein>
<dbReference type="Proteomes" id="UP000051176">
    <property type="component" value="Unassembled WGS sequence"/>
</dbReference>
<keyword evidence="2" id="KW-1185">Reference proteome</keyword>
<proteinExistence type="predicted"/>
<name>A0A0R1GQD1_9LACO</name>
<dbReference type="AlphaFoldDB" id="A0A0R1GQD1"/>
<reference evidence="1 2" key="1">
    <citation type="journal article" date="2015" name="Genome Announc.">
        <title>Expanding the biotechnology potential of lactobacilli through comparative genomics of 213 strains and associated genera.</title>
        <authorList>
            <person name="Sun Z."/>
            <person name="Harris H.M."/>
            <person name="McCann A."/>
            <person name="Guo C."/>
            <person name="Argimon S."/>
            <person name="Zhang W."/>
            <person name="Yang X."/>
            <person name="Jeffery I.B."/>
            <person name="Cooney J.C."/>
            <person name="Kagawa T.F."/>
            <person name="Liu W."/>
            <person name="Song Y."/>
            <person name="Salvetti E."/>
            <person name="Wrobel A."/>
            <person name="Rasinkangas P."/>
            <person name="Parkhill J."/>
            <person name="Rea M.C."/>
            <person name="O'Sullivan O."/>
            <person name="Ritari J."/>
            <person name="Douillard F.P."/>
            <person name="Paul Ross R."/>
            <person name="Yang R."/>
            <person name="Briner A.E."/>
            <person name="Felis G.E."/>
            <person name="de Vos W.M."/>
            <person name="Barrangou R."/>
            <person name="Klaenhammer T.R."/>
            <person name="Caufield P.W."/>
            <person name="Cui Y."/>
            <person name="Zhang H."/>
            <person name="O'Toole P.W."/>
        </authorList>
    </citation>
    <scope>NUCLEOTIDE SEQUENCE [LARGE SCALE GENOMIC DNA]</scope>
    <source>
        <strain evidence="1 2">ATCC 53295</strain>
    </source>
</reference>
<comment type="caution">
    <text evidence="1">The sequence shown here is derived from an EMBL/GenBank/DDBJ whole genome shotgun (WGS) entry which is preliminary data.</text>
</comment>
<dbReference type="PATRIC" id="fig|1267003.4.peg.1085"/>
<evidence type="ECO:0000313" key="2">
    <source>
        <dbReference type="Proteomes" id="UP000051176"/>
    </source>
</evidence>
<dbReference type="STRING" id="357278.IV61_GL001057"/>
<sequence>MSALVIILFIIILAAVGQLYLNNRETFRKNSKHLATRENKFHDDSDRRLS</sequence>
<gene>
    <name evidence="1" type="ORF">FD07_GL001024</name>
</gene>